<dbReference type="PANTHER" id="PTHR43639:SF1">
    <property type="entry name" value="SHORT-CHAIN DEHYDROGENASE_REDUCTASE FAMILY PROTEIN"/>
    <property type="match status" value="1"/>
</dbReference>
<keyword evidence="4" id="KW-1185">Reference proteome</keyword>
<gene>
    <name evidence="3" type="ORF">FSZ31_10560</name>
</gene>
<sequence length="254" mass="26679">MVAAPPLALVTGGLHRVGAQISAQLATAGYRLALHGRSEGEPDAPLRDALGKSGTDHAQFYADLAVPAEVAALFDAVSDHFGCAPTLLVNNASLFEQGDWRAADAATLSRNMQVNCLAPVALAQAVAAAATQADRPAAVVNILDQRVANPVPDQFAYTIAKQALWQATRTMAVAFAPHVRVNAVAPGPTLPTDDYDAEQWRRVGAMLPLADHPTPAAIADAVLYLARAEHVTGQTVFVDGGAGLKAWDRDFVYL</sequence>
<dbReference type="PRINTS" id="PR00081">
    <property type="entry name" value="GDHRDH"/>
</dbReference>
<dbReference type="InterPro" id="IPR036291">
    <property type="entry name" value="NAD(P)-bd_dom_sf"/>
</dbReference>
<reference evidence="3 4" key="1">
    <citation type="submission" date="2019-08" db="EMBL/GenBank/DDBJ databases">
        <title>Sphingorhabdus soil sp. nov., isolated from arctic soil.</title>
        <authorList>
            <person name="Liu Y."/>
        </authorList>
    </citation>
    <scope>NUCLEOTIDE SEQUENCE [LARGE SCALE GENOMIC DNA]</scope>
    <source>
        <strain evidence="3 4">D-2Q-5-6</strain>
    </source>
</reference>
<protein>
    <submittedName>
        <fullName evidence="3">SDR family oxidoreductase</fullName>
    </submittedName>
</protein>
<evidence type="ECO:0000313" key="3">
    <source>
        <dbReference type="EMBL" id="TXC68136.1"/>
    </source>
</evidence>
<dbReference type="Pfam" id="PF13561">
    <property type="entry name" value="adh_short_C2"/>
    <property type="match status" value="1"/>
</dbReference>
<dbReference type="Gene3D" id="3.40.50.720">
    <property type="entry name" value="NAD(P)-binding Rossmann-like Domain"/>
    <property type="match status" value="1"/>
</dbReference>
<comment type="caution">
    <text evidence="3">The sequence shown here is derived from an EMBL/GenBank/DDBJ whole genome shotgun (WGS) entry which is preliminary data.</text>
</comment>
<name>A0A5C6U8J5_9SPHN</name>
<dbReference type="InterPro" id="IPR002347">
    <property type="entry name" value="SDR_fam"/>
</dbReference>
<dbReference type="OrthoDB" id="9786360at2"/>
<comment type="similarity">
    <text evidence="1">Belongs to the short-chain dehydrogenases/reductases (SDR) family.</text>
</comment>
<evidence type="ECO:0000256" key="2">
    <source>
        <dbReference type="ARBA" id="ARBA00023002"/>
    </source>
</evidence>
<proteinExistence type="inferred from homology"/>
<dbReference type="Proteomes" id="UP000321129">
    <property type="component" value="Unassembled WGS sequence"/>
</dbReference>
<dbReference type="RefSeq" id="WP_147123356.1">
    <property type="nucleotide sequence ID" value="NZ_VOPY01000003.1"/>
</dbReference>
<dbReference type="EMBL" id="VOPY01000003">
    <property type="protein sequence ID" value="TXC68136.1"/>
    <property type="molecule type" value="Genomic_DNA"/>
</dbReference>
<organism evidence="3 4">
    <name type="scientific">Flavisphingopyxis soli</name>
    <dbReference type="NCBI Taxonomy" id="2601267"/>
    <lineage>
        <taxon>Bacteria</taxon>
        <taxon>Pseudomonadati</taxon>
        <taxon>Pseudomonadota</taxon>
        <taxon>Alphaproteobacteria</taxon>
        <taxon>Sphingomonadales</taxon>
        <taxon>Sphingopyxidaceae</taxon>
        <taxon>Flavisphingopyxis</taxon>
    </lineage>
</organism>
<dbReference type="GO" id="GO:0016491">
    <property type="term" value="F:oxidoreductase activity"/>
    <property type="evidence" value="ECO:0007669"/>
    <property type="project" value="UniProtKB-KW"/>
</dbReference>
<dbReference type="SUPFAM" id="SSF51735">
    <property type="entry name" value="NAD(P)-binding Rossmann-fold domains"/>
    <property type="match status" value="1"/>
</dbReference>
<dbReference type="AlphaFoldDB" id="A0A5C6U8J5"/>
<dbReference type="PANTHER" id="PTHR43639">
    <property type="entry name" value="OXIDOREDUCTASE, SHORT-CHAIN DEHYDROGENASE/REDUCTASE FAMILY (AFU_ORTHOLOGUE AFUA_5G02870)"/>
    <property type="match status" value="1"/>
</dbReference>
<evidence type="ECO:0000313" key="4">
    <source>
        <dbReference type="Proteomes" id="UP000321129"/>
    </source>
</evidence>
<keyword evidence="2" id="KW-0560">Oxidoreductase</keyword>
<accession>A0A5C6U8J5</accession>
<evidence type="ECO:0000256" key="1">
    <source>
        <dbReference type="ARBA" id="ARBA00006484"/>
    </source>
</evidence>